<reference evidence="33" key="1">
    <citation type="submission" date="2023-03" db="UniProtKB">
        <authorList>
            <consortium name="Ensembl"/>
        </authorList>
    </citation>
    <scope>IDENTIFICATION</scope>
</reference>
<feature type="transmembrane region" description="Helical" evidence="30">
    <location>
        <begin position="418"/>
        <end position="437"/>
    </location>
</feature>
<keyword evidence="12" id="KW-0547">Nucleotide-binding</keyword>
<evidence type="ECO:0000256" key="17">
    <source>
        <dbReference type="ARBA" id="ARBA00023034"/>
    </source>
</evidence>
<evidence type="ECO:0000256" key="1">
    <source>
        <dbReference type="ARBA" id="ARBA00004424"/>
    </source>
</evidence>
<dbReference type="PROSITE" id="PS50929">
    <property type="entry name" value="ABC_TM1F"/>
    <property type="match status" value="2"/>
</dbReference>
<evidence type="ECO:0000256" key="10">
    <source>
        <dbReference type="ARBA" id="ARBA00022692"/>
    </source>
</evidence>
<evidence type="ECO:0000256" key="16">
    <source>
        <dbReference type="ARBA" id="ARBA00022989"/>
    </source>
</evidence>
<dbReference type="CDD" id="cd18599">
    <property type="entry name" value="ABC_6TM_MRP5_8_9_D2"/>
    <property type="match status" value="1"/>
</dbReference>
<keyword evidence="9" id="KW-0597">Phosphoprotein</keyword>
<evidence type="ECO:0000256" key="18">
    <source>
        <dbReference type="ARBA" id="ARBA00023136"/>
    </source>
</evidence>
<evidence type="ECO:0000259" key="31">
    <source>
        <dbReference type="PROSITE" id="PS50893"/>
    </source>
</evidence>
<keyword evidence="13" id="KW-0967">Endosome</keyword>
<evidence type="ECO:0000256" key="24">
    <source>
        <dbReference type="ARBA" id="ARBA00051604"/>
    </source>
</evidence>
<evidence type="ECO:0000256" key="15">
    <source>
        <dbReference type="ARBA" id="ARBA00022967"/>
    </source>
</evidence>
<feature type="transmembrane region" description="Helical" evidence="30">
    <location>
        <begin position="385"/>
        <end position="406"/>
    </location>
</feature>
<dbReference type="InterPro" id="IPR003439">
    <property type="entry name" value="ABC_transporter-like_ATP-bd"/>
</dbReference>
<comment type="catalytic activity">
    <reaction evidence="27">
        <text>3',5'-cyclic GMP(in) + ATP + H2O = 3',5'-cyclic GMP(out) + ADP + phosphate + H(+)</text>
        <dbReference type="Rhea" id="RHEA:66188"/>
        <dbReference type="ChEBI" id="CHEBI:15377"/>
        <dbReference type="ChEBI" id="CHEBI:15378"/>
        <dbReference type="ChEBI" id="CHEBI:30616"/>
        <dbReference type="ChEBI" id="CHEBI:43474"/>
        <dbReference type="ChEBI" id="CHEBI:57746"/>
        <dbReference type="ChEBI" id="CHEBI:456216"/>
    </reaction>
    <physiologicalReaction direction="left-to-right" evidence="27">
        <dbReference type="Rhea" id="RHEA:66189"/>
    </physiologicalReaction>
</comment>
<dbReference type="InterPro" id="IPR011527">
    <property type="entry name" value="ABC1_TM_dom"/>
</dbReference>
<dbReference type="EC" id="7.6.2.2" evidence="6"/>
<dbReference type="InterPro" id="IPR003593">
    <property type="entry name" value="AAA+_ATPase"/>
</dbReference>
<evidence type="ECO:0000256" key="23">
    <source>
        <dbReference type="ARBA" id="ARBA00050745"/>
    </source>
</evidence>
<evidence type="ECO:0000256" key="11">
    <source>
        <dbReference type="ARBA" id="ARBA00022737"/>
    </source>
</evidence>
<dbReference type="PROSITE" id="PS00211">
    <property type="entry name" value="ABC_TRANSPORTER_1"/>
    <property type="match status" value="2"/>
</dbReference>
<keyword evidence="16 30" id="KW-1133">Transmembrane helix</keyword>
<feature type="transmembrane region" description="Helical" evidence="30">
    <location>
        <begin position="867"/>
        <end position="889"/>
    </location>
</feature>
<evidence type="ECO:0000256" key="3">
    <source>
        <dbReference type="ARBA" id="ARBA00004554"/>
    </source>
</evidence>
<dbReference type="CDD" id="cd03244">
    <property type="entry name" value="ABCC_MRP_domain2"/>
    <property type="match status" value="1"/>
</dbReference>
<dbReference type="Gene3D" id="1.20.1560.10">
    <property type="entry name" value="ABC transporter type 1, transmembrane domain"/>
    <property type="match status" value="2"/>
</dbReference>
<keyword evidence="7" id="KW-0813">Transport</keyword>
<evidence type="ECO:0000256" key="14">
    <source>
        <dbReference type="ARBA" id="ARBA00022840"/>
    </source>
</evidence>
<dbReference type="InterPro" id="IPR036640">
    <property type="entry name" value="ABC1_TM_sf"/>
</dbReference>
<evidence type="ECO:0000256" key="28">
    <source>
        <dbReference type="ARBA" id="ARBA00069159"/>
    </source>
</evidence>
<dbReference type="GO" id="GO:0016324">
    <property type="term" value="C:apical plasma membrane"/>
    <property type="evidence" value="ECO:0007669"/>
    <property type="project" value="UniProtKB-SubCell"/>
</dbReference>
<dbReference type="FunFam" id="3.40.50.300:FF:000074">
    <property type="entry name" value="Multidrug resistance-associated protein 5 isoform 1"/>
    <property type="match status" value="1"/>
</dbReference>
<keyword evidence="11" id="KW-0677">Repeat</keyword>
<evidence type="ECO:0000313" key="33">
    <source>
        <dbReference type="Ensembl" id="ENSEASP00005022224.1"/>
    </source>
</evidence>
<organism evidence="33">
    <name type="scientific">Equus asinus asinus</name>
    <dbReference type="NCBI Taxonomy" id="83772"/>
    <lineage>
        <taxon>Eukaryota</taxon>
        <taxon>Metazoa</taxon>
        <taxon>Chordata</taxon>
        <taxon>Craniata</taxon>
        <taxon>Vertebrata</taxon>
        <taxon>Euteleostomi</taxon>
        <taxon>Mammalia</taxon>
        <taxon>Eutheria</taxon>
        <taxon>Laurasiatheria</taxon>
        <taxon>Perissodactyla</taxon>
        <taxon>Equidae</taxon>
        <taxon>Equus</taxon>
    </lineage>
</organism>
<feature type="transmembrane region" description="Helical" evidence="30">
    <location>
        <begin position="213"/>
        <end position="235"/>
    </location>
</feature>
<comment type="catalytic activity">
    <reaction evidence="24">
        <text>3',5'-cyclic AMP(in) + ATP + H2O = 3',5'-cyclic AMP(out) + ADP + phosphate + H(+)</text>
        <dbReference type="Rhea" id="RHEA:66184"/>
        <dbReference type="ChEBI" id="CHEBI:15377"/>
        <dbReference type="ChEBI" id="CHEBI:15378"/>
        <dbReference type="ChEBI" id="CHEBI:30616"/>
        <dbReference type="ChEBI" id="CHEBI:43474"/>
        <dbReference type="ChEBI" id="CHEBI:58165"/>
        <dbReference type="ChEBI" id="CHEBI:456216"/>
    </reaction>
    <physiologicalReaction direction="left-to-right" evidence="24">
        <dbReference type="Rhea" id="RHEA:66185"/>
    </physiologicalReaction>
</comment>
<gene>
    <name evidence="33" type="primary">ABCC5</name>
</gene>
<comment type="catalytic activity">
    <reaction evidence="25">
        <text>N-acetyl-L-aspartyl-L-glutamyl-L-glutamate(in) + ATP + H2O = N-acetyl-L-aspartyl-L-glutamyl-L-glutamate(out) + ADP + phosphate + H(+)</text>
        <dbReference type="Rhea" id="RHEA:66732"/>
        <dbReference type="ChEBI" id="CHEBI:15377"/>
        <dbReference type="ChEBI" id="CHEBI:15378"/>
        <dbReference type="ChEBI" id="CHEBI:30616"/>
        <dbReference type="ChEBI" id="CHEBI:43474"/>
        <dbReference type="ChEBI" id="CHEBI:76935"/>
        <dbReference type="ChEBI" id="CHEBI:456216"/>
    </reaction>
    <physiologicalReaction direction="left-to-right" evidence="25">
        <dbReference type="Rhea" id="RHEA:66733"/>
    </physiologicalReaction>
</comment>
<keyword evidence="10 30" id="KW-0812">Transmembrane</keyword>
<comment type="catalytic activity">
    <reaction evidence="21">
        <text>ATP + H2O + xenobioticSide 1 = ADP + phosphate + xenobioticSide 2.</text>
        <dbReference type="EC" id="7.6.2.2"/>
    </reaction>
</comment>
<feature type="transmembrane region" description="Helical" evidence="30">
    <location>
        <begin position="284"/>
        <end position="306"/>
    </location>
</feature>
<dbReference type="CDD" id="cd18592">
    <property type="entry name" value="ABC_6TM_MRP5_8_9_D1"/>
    <property type="match status" value="1"/>
</dbReference>
<evidence type="ECO:0000259" key="32">
    <source>
        <dbReference type="PROSITE" id="PS50929"/>
    </source>
</evidence>
<comment type="catalytic activity">
    <reaction evidence="22">
        <text>(2S)-2-[5-amino-1-(beta-D-ribosyl)imidazole-4-carboxamido]succinate(in) + ATP + H2O = (2S)-2-[5-amino-1-(beta-D-ribosyl)imidazole-4-carboxamido]succinate(out) + ADP + phosphate + H(+)</text>
        <dbReference type="Rhea" id="RHEA:66752"/>
        <dbReference type="ChEBI" id="CHEBI:15377"/>
        <dbReference type="ChEBI" id="CHEBI:15378"/>
        <dbReference type="ChEBI" id="CHEBI:30616"/>
        <dbReference type="ChEBI" id="CHEBI:43474"/>
        <dbReference type="ChEBI" id="CHEBI:167466"/>
        <dbReference type="ChEBI" id="CHEBI:456216"/>
    </reaction>
    <physiologicalReaction direction="left-to-right" evidence="22">
        <dbReference type="Rhea" id="RHEA:66753"/>
    </physiologicalReaction>
</comment>
<evidence type="ECO:0000256" key="12">
    <source>
        <dbReference type="ARBA" id="ARBA00022741"/>
    </source>
</evidence>
<evidence type="ECO:0000256" key="30">
    <source>
        <dbReference type="SAM" id="Phobius"/>
    </source>
</evidence>
<dbReference type="GO" id="GO:0005524">
    <property type="term" value="F:ATP binding"/>
    <property type="evidence" value="ECO:0007669"/>
    <property type="project" value="UniProtKB-KW"/>
</dbReference>
<name>A0A8C4PQD2_EQUAS</name>
<dbReference type="GO" id="GO:0016887">
    <property type="term" value="F:ATP hydrolysis activity"/>
    <property type="evidence" value="ECO:0007669"/>
    <property type="project" value="InterPro"/>
</dbReference>
<evidence type="ECO:0000256" key="2">
    <source>
        <dbReference type="ARBA" id="ARBA00004463"/>
    </source>
</evidence>
<dbReference type="InterPro" id="IPR050173">
    <property type="entry name" value="ABC_transporter_C-like"/>
</dbReference>
<feature type="transmembrane region" description="Helical" evidence="30">
    <location>
        <begin position="731"/>
        <end position="754"/>
    </location>
</feature>
<sequence>MNLVCSLSCCVREICPSLFFSCSLTAFALSPCLLKQLECQDALETAARAEGLSLDASMHSQLRILDEEHPKGKYHHGLSALKPIRTTSKHQHPVDNAGLFSCMTFSWLSPLARTAHRKGELSMEDVWSLSKYESSDVNCRRLERLWQEELNEVGPDAASLRRVVWIFCRTRLILSIVCLMITQLAGFSGPAFVVKHLLEYTQVTDSNLKYSLLLVLGLLLTEIVRSWSLALTWALNYRTAVRLRGAILTMAFKKILKLKNIKEKSVGELINLCSNDGQRMFEAAAVGSLLAGGPVVAILGMIYNVIILGPTGFLGSAVFILFYPAMMFVSRITAYFRRKCVATTDDRVQKMNEVLTYIKFIKMYAWVKAFSQIVQKEERRILEKAGYFQSITVGVAPIVMVIASVVTFSVHMTLGFDLTAAQAFTVVTVFNSMTFALKVTPFSVKSLSEASVAVDRFKVSGSPALLGKSLEMSGQQSLNDLPLPMCFVQGKLVGICGSVGSGKTSLISAILGQMTLLEGSIAVSGTFAYVAQQAWILNATLRDNILFGKEFDEERYNSVLNSCCLRPDLAILPNSDLTEIGERGANLSGGQRQRISLARALYSDRDIYILDDPLSALDAHVGNHIFNSAIQKHLKSKTVLFVTHQLQYLADCDEVIFMKEGCITERGTHEELMNLNGDYATIFNNLLLGETPPKDPQLKIHNYLVQLEEKGQGSVPWSVYGVYIRAAGGPLAFLVIISLFMLNVGSTAFSNWWLSYWIKQGSGNTTVMQGNKTSVSSSMKDNPLMQYYASIYALSMAVMLILKAVRGVVFVKGTLRASSRLHDELFRRILRSPMKFFDTTPTGRILNRFSRDMDEVDVRLPFQAEMFIQNVILVFFCIGMIAGVFPWFLVAVGPLFILFSILTHSLSRVLIRELKRLDNITQSPFLSHITSSIQGLATIHAYNKGQEFLHRYQELLDNNQSPFFLFTCAMRWLAVRLDLISIALITTTGLMIVLMHGQIPPAYSGLAISYAVQLTGLFQFTVRLASETEARFTSVERINHYIKTLSLEAPARIKNKAPSPDWPQEGEVTFENAEMRYQENLPLVLKKVSFTIKPKEKIGIVGRTGSGKSSLGMALFRLVELSGGCIKIDGVRISDIGLADLRSKLSIIPQEPVLFSGTVRSNLDPFNQYTEDQIWDALERTHMKECIAQLPLKLESEVMENGDNFSVGERQLLCIARALLRHCKILILDEATAAMDTETDLLIQETVREAFADCTMLTIAHRLHTVLGSDRIMVLAQGQVVEFDTPSVLLSNDSSRFYAMFAAAENKVAVKG</sequence>
<dbReference type="FunFam" id="3.40.50.300:FF:000605">
    <property type="entry name" value="multidrug resistance-associated protein 5 isoform X1"/>
    <property type="match status" value="1"/>
</dbReference>
<dbReference type="GO" id="GO:0008559">
    <property type="term" value="F:ABC-type xenobiotic transporter activity"/>
    <property type="evidence" value="ECO:0007669"/>
    <property type="project" value="UniProtKB-EC"/>
</dbReference>
<comment type="catalytic activity">
    <reaction evidence="26">
        <text>N-acetyl-L-aspartate(in) + ATP + H2O = N-acetyl-L-aspartate(out) + ADP + phosphate + H(+)</text>
        <dbReference type="Rhea" id="RHEA:66744"/>
        <dbReference type="ChEBI" id="CHEBI:15377"/>
        <dbReference type="ChEBI" id="CHEBI:15378"/>
        <dbReference type="ChEBI" id="CHEBI:16953"/>
        <dbReference type="ChEBI" id="CHEBI:30616"/>
        <dbReference type="ChEBI" id="CHEBI:43474"/>
        <dbReference type="ChEBI" id="CHEBI:456216"/>
    </reaction>
    <physiologicalReaction direction="left-to-right" evidence="26">
        <dbReference type="Rhea" id="RHEA:66745"/>
    </physiologicalReaction>
</comment>
<evidence type="ECO:0000256" key="26">
    <source>
        <dbReference type="ARBA" id="ARBA00052708"/>
    </source>
</evidence>
<dbReference type="InterPro" id="IPR017871">
    <property type="entry name" value="ABC_transporter-like_CS"/>
</dbReference>
<evidence type="ECO:0000256" key="7">
    <source>
        <dbReference type="ARBA" id="ARBA00022448"/>
    </source>
</evidence>
<dbReference type="SMART" id="SM00382">
    <property type="entry name" value="AAA"/>
    <property type="match status" value="2"/>
</dbReference>
<keyword evidence="8" id="KW-1003">Cell membrane</keyword>
<feature type="domain" description="ABC transmembrane type-1" evidence="32">
    <location>
        <begin position="173"/>
        <end position="449"/>
    </location>
</feature>
<evidence type="ECO:0000256" key="22">
    <source>
        <dbReference type="ARBA" id="ARBA00050661"/>
    </source>
</evidence>
<evidence type="ECO:0000256" key="9">
    <source>
        <dbReference type="ARBA" id="ARBA00022553"/>
    </source>
</evidence>
<dbReference type="Pfam" id="PF00664">
    <property type="entry name" value="ABC_membrane"/>
    <property type="match status" value="2"/>
</dbReference>
<dbReference type="PANTHER" id="PTHR24223:SF196">
    <property type="entry name" value="ATP-BINDING CASSETTE SUB-FAMILY C MEMBER 5"/>
    <property type="match status" value="1"/>
</dbReference>
<evidence type="ECO:0000256" key="19">
    <source>
        <dbReference type="ARBA" id="ARBA00023180"/>
    </source>
</evidence>
<evidence type="ECO:0000256" key="25">
    <source>
        <dbReference type="ARBA" id="ARBA00052576"/>
    </source>
</evidence>
<evidence type="ECO:0000256" key="5">
    <source>
        <dbReference type="ARBA" id="ARBA00009726"/>
    </source>
</evidence>
<feature type="transmembrane region" description="Helical" evidence="30">
    <location>
        <begin position="312"/>
        <end position="329"/>
    </location>
</feature>
<dbReference type="GO" id="GO:0016323">
    <property type="term" value="C:basolateral plasma membrane"/>
    <property type="evidence" value="ECO:0007669"/>
    <property type="project" value="UniProtKB-SubCell"/>
</dbReference>
<dbReference type="Pfam" id="PF00005">
    <property type="entry name" value="ABC_tran"/>
    <property type="match status" value="2"/>
</dbReference>
<comment type="similarity">
    <text evidence="5">Belongs to the ABC transporter superfamily. ABCC family. Conjugate transporter (TC 3.A.1.208) subfamily.</text>
</comment>
<proteinExistence type="inferred from homology"/>
<dbReference type="PROSITE" id="PS50893">
    <property type="entry name" value="ABC_TRANSPORTER_2"/>
    <property type="match status" value="2"/>
</dbReference>
<dbReference type="InterPro" id="IPR027417">
    <property type="entry name" value="P-loop_NTPase"/>
</dbReference>
<comment type="subcellular location">
    <subcellularLocation>
        <location evidence="1">Apical cell membrane</location>
        <topology evidence="1">Multi-pass membrane protein</topology>
    </subcellularLocation>
    <subcellularLocation>
        <location evidence="3">Basolateral cell membrane</location>
        <topology evidence="3">Multi-pass membrane protein</topology>
    </subcellularLocation>
    <subcellularLocation>
        <location evidence="2">Cytoplasmic granule</location>
    </subcellularLocation>
    <subcellularLocation>
        <location evidence="4">Endosome membrane</location>
    </subcellularLocation>
    <subcellularLocation>
        <location evidence="20">Golgi apparatus lumen</location>
    </subcellularLocation>
</comment>
<evidence type="ECO:0000256" key="29">
    <source>
        <dbReference type="ARBA" id="ARBA00082793"/>
    </source>
</evidence>
<evidence type="ECO:0000256" key="13">
    <source>
        <dbReference type="ARBA" id="ARBA00022753"/>
    </source>
</evidence>
<dbReference type="GO" id="GO:0010008">
    <property type="term" value="C:endosome membrane"/>
    <property type="evidence" value="ECO:0007669"/>
    <property type="project" value="UniProtKB-SubCell"/>
</dbReference>
<dbReference type="SUPFAM" id="SSF52540">
    <property type="entry name" value="P-loop containing nucleoside triphosphate hydrolases"/>
    <property type="match status" value="2"/>
</dbReference>
<accession>A0A8C4PQD2</accession>
<protein>
    <recommendedName>
        <fullName evidence="28">ATP-binding cassette sub-family C member 5</fullName>
        <ecNumber evidence="6">7.6.2.2</ecNumber>
    </recommendedName>
    <alternativeName>
        <fullName evidence="29">Multidrug resistance-associated protein 5</fullName>
    </alternativeName>
</protein>
<evidence type="ECO:0000256" key="8">
    <source>
        <dbReference type="ARBA" id="ARBA00022475"/>
    </source>
</evidence>
<feature type="transmembrane region" description="Helical" evidence="30">
    <location>
        <begin position="787"/>
        <end position="811"/>
    </location>
</feature>
<evidence type="ECO:0000256" key="20">
    <source>
        <dbReference type="ARBA" id="ARBA00023769"/>
    </source>
</evidence>
<keyword evidence="17" id="KW-0333">Golgi apparatus</keyword>
<dbReference type="FunFam" id="1.20.1560.10:FF:000015">
    <property type="entry name" value="multidrug resistance-associated protein 5 isoform X1"/>
    <property type="match status" value="1"/>
</dbReference>
<evidence type="ECO:0000256" key="4">
    <source>
        <dbReference type="ARBA" id="ARBA00004608"/>
    </source>
</evidence>
<keyword evidence="14" id="KW-0067">ATP-binding</keyword>
<feature type="transmembrane region" description="Helical" evidence="30">
    <location>
        <begin position="895"/>
        <end position="911"/>
    </location>
</feature>
<dbReference type="CDD" id="cd03250">
    <property type="entry name" value="ABCC_MRP_domain1"/>
    <property type="match status" value="1"/>
</dbReference>
<evidence type="ECO:0000256" key="27">
    <source>
        <dbReference type="ARBA" id="ARBA00052963"/>
    </source>
</evidence>
<keyword evidence="18 30" id="KW-0472">Membrane</keyword>
<comment type="catalytic activity">
    <reaction evidence="23">
        <text>N-acetyl-L-aspartyl-L-glutamate(in) + ATP + H2O = N-acetyl-L-aspartyl-L-glutamate(out) + ADP + phosphate + H(+)</text>
        <dbReference type="Rhea" id="RHEA:66728"/>
        <dbReference type="ChEBI" id="CHEBI:15377"/>
        <dbReference type="ChEBI" id="CHEBI:15378"/>
        <dbReference type="ChEBI" id="CHEBI:30616"/>
        <dbReference type="ChEBI" id="CHEBI:43474"/>
        <dbReference type="ChEBI" id="CHEBI:76931"/>
        <dbReference type="ChEBI" id="CHEBI:456216"/>
    </reaction>
    <physiologicalReaction direction="left-to-right" evidence="23">
        <dbReference type="Rhea" id="RHEA:66729"/>
    </physiologicalReaction>
</comment>
<keyword evidence="15" id="KW-1278">Translocase</keyword>
<dbReference type="GO" id="GO:0005796">
    <property type="term" value="C:Golgi lumen"/>
    <property type="evidence" value="ECO:0007669"/>
    <property type="project" value="UniProtKB-SubCell"/>
</dbReference>
<evidence type="ECO:0000256" key="21">
    <source>
        <dbReference type="ARBA" id="ARBA00034018"/>
    </source>
</evidence>
<evidence type="ECO:0000256" key="6">
    <source>
        <dbReference type="ARBA" id="ARBA00012191"/>
    </source>
</evidence>
<feature type="domain" description="ABC transporter" evidence="31">
    <location>
        <begin position="1068"/>
        <end position="1302"/>
    </location>
</feature>
<feature type="domain" description="ABC transporter" evidence="31">
    <location>
        <begin position="465"/>
        <end position="685"/>
    </location>
</feature>
<dbReference type="Gene3D" id="3.40.50.300">
    <property type="entry name" value="P-loop containing nucleotide triphosphate hydrolases"/>
    <property type="match status" value="2"/>
</dbReference>
<dbReference type="FunFam" id="1.20.1560.10:FF:000012">
    <property type="entry name" value="ATP binding cassette subfamily C member 5"/>
    <property type="match status" value="1"/>
</dbReference>
<feature type="transmembrane region" description="Helical" evidence="30">
    <location>
        <begin position="172"/>
        <end position="193"/>
    </location>
</feature>
<feature type="transmembrane region" description="Helical" evidence="30">
    <location>
        <begin position="979"/>
        <end position="996"/>
    </location>
</feature>
<keyword evidence="19" id="KW-0325">Glycoprotein</keyword>
<dbReference type="Ensembl" id="ENSEAST00005024112.1">
    <property type="protein sequence ID" value="ENSEASP00005022224.1"/>
    <property type="gene ID" value="ENSEASG00005014831.1"/>
</dbReference>
<dbReference type="PANTHER" id="PTHR24223">
    <property type="entry name" value="ATP-BINDING CASSETTE SUB-FAMILY C"/>
    <property type="match status" value="1"/>
</dbReference>
<dbReference type="SUPFAM" id="SSF90123">
    <property type="entry name" value="ABC transporter transmembrane region"/>
    <property type="match status" value="2"/>
</dbReference>
<feature type="domain" description="ABC transmembrane type-1" evidence="32">
    <location>
        <begin position="734"/>
        <end position="1030"/>
    </location>
</feature>